<dbReference type="RefSeq" id="WP_318354210.1">
    <property type="nucleotide sequence ID" value="NZ_JAWQEV010000004.1"/>
</dbReference>
<evidence type="ECO:0000256" key="6">
    <source>
        <dbReference type="ARBA" id="ARBA00022989"/>
    </source>
</evidence>
<dbReference type="PANTHER" id="PTHR33908">
    <property type="entry name" value="MANNOSYLTRANSFERASE YKCB-RELATED"/>
    <property type="match status" value="1"/>
</dbReference>
<name>A0ABU4H341_9MICO</name>
<keyword evidence="3" id="KW-0328">Glycosyltransferase</keyword>
<organism evidence="9 10">
    <name type="scientific">Microbacterium arthrosphaerae</name>
    <dbReference type="NCBI Taxonomy" id="792652"/>
    <lineage>
        <taxon>Bacteria</taxon>
        <taxon>Bacillati</taxon>
        <taxon>Actinomycetota</taxon>
        <taxon>Actinomycetes</taxon>
        <taxon>Micrococcales</taxon>
        <taxon>Microbacteriaceae</taxon>
        <taxon>Microbacterium</taxon>
    </lineage>
</organism>
<protein>
    <recommendedName>
        <fullName evidence="11">Glycosyltransferase RgtA/B/C/D-like domain-containing protein</fullName>
    </recommendedName>
</protein>
<evidence type="ECO:0008006" key="11">
    <source>
        <dbReference type="Google" id="ProtNLM"/>
    </source>
</evidence>
<evidence type="ECO:0000256" key="7">
    <source>
        <dbReference type="ARBA" id="ARBA00023136"/>
    </source>
</evidence>
<feature type="transmembrane region" description="Helical" evidence="8">
    <location>
        <begin position="328"/>
        <end position="347"/>
    </location>
</feature>
<evidence type="ECO:0000313" key="9">
    <source>
        <dbReference type="EMBL" id="MDW4573690.1"/>
    </source>
</evidence>
<dbReference type="EMBL" id="JAWQEV010000004">
    <property type="protein sequence ID" value="MDW4573690.1"/>
    <property type="molecule type" value="Genomic_DNA"/>
</dbReference>
<gene>
    <name evidence="9" type="ORF">R8Z58_12995</name>
</gene>
<reference evidence="9 10" key="1">
    <citation type="submission" date="2023-11" db="EMBL/GenBank/DDBJ databases">
        <title>Draft genome sequence of Microbacterium arthrosphaerae JCM 30492.</title>
        <authorList>
            <person name="Zhang G."/>
            <person name="Ding Y."/>
        </authorList>
    </citation>
    <scope>NUCLEOTIDE SEQUENCE [LARGE SCALE GENOMIC DNA]</scope>
    <source>
        <strain evidence="9 10">JCM 30492</strain>
    </source>
</reference>
<feature type="transmembrane region" description="Helical" evidence="8">
    <location>
        <begin position="213"/>
        <end position="235"/>
    </location>
</feature>
<feature type="transmembrane region" description="Helical" evidence="8">
    <location>
        <begin position="120"/>
        <end position="139"/>
    </location>
</feature>
<dbReference type="PANTHER" id="PTHR33908:SF3">
    <property type="entry name" value="UNDECAPRENYL PHOSPHATE-ALPHA-4-AMINO-4-DEOXY-L-ARABINOSE ARABINOSYL TRANSFERASE"/>
    <property type="match status" value="1"/>
</dbReference>
<comment type="subcellular location">
    <subcellularLocation>
        <location evidence="1">Cell membrane</location>
        <topology evidence="1">Multi-pass membrane protein</topology>
    </subcellularLocation>
</comment>
<evidence type="ECO:0000256" key="3">
    <source>
        <dbReference type="ARBA" id="ARBA00022676"/>
    </source>
</evidence>
<evidence type="ECO:0000256" key="8">
    <source>
        <dbReference type="SAM" id="Phobius"/>
    </source>
</evidence>
<dbReference type="InterPro" id="IPR050297">
    <property type="entry name" value="LipidA_mod_glycosyltrf_83"/>
</dbReference>
<feature type="transmembrane region" description="Helical" evidence="8">
    <location>
        <begin position="301"/>
        <end position="322"/>
    </location>
</feature>
<proteinExistence type="predicted"/>
<keyword evidence="4" id="KW-0808">Transferase</keyword>
<keyword evidence="6 8" id="KW-1133">Transmembrane helix</keyword>
<accession>A0ABU4H341</accession>
<evidence type="ECO:0000256" key="4">
    <source>
        <dbReference type="ARBA" id="ARBA00022679"/>
    </source>
</evidence>
<dbReference type="Proteomes" id="UP001283109">
    <property type="component" value="Unassembled WGS sequence"/>
</dbReference>
<comment type="caution">
    <text evidence="9">The sequence shown here is derived from an EMBL/GenBank/DDBJ whole genome shotgun (WGS) entry which is preliminary data.</text>
</comment>
<keyword evidence="5 8" id="KW-0812">Transmembrane</keyword>
<keyword evidence="10" id="KW-1185">Reference proteome</keyword>
<evidence type="ECO:0000256" key="1">
    <source>
        <dbReference type="ARBA" id="ARBA00004651"/>
    </source>
</evidence>
<feature type="transmembrane region" description="Helical" evidence="8">
    <location>
        <begin position="177"/>
        <end position="206"/>
    </location>
</feature>
<sequence>MPTALRDRDRALTAEAAAPRRLAWAATFVGLFAGVASVLGSWVPSLWGDEAASVLSALRPGGSLLTMLTHVDAVHGAYYLGLHAWVQVFGASPFSVRLPSAVAAGVCAAAVTWLCGRFGSLGFAVLAGALTAILPRITYAGEEARSYAFAAAIAAVLWVVVAEILSRGAPTRRGWALYAGVLAVGIYVFLYLALLTLAVGLVLAVGARQRRHLWHWLAASAAAIAVASSVILLAVSQRRQIAFLEHRDVVTPHAVLVRMWFMGLPLAVLAWALIAVAVAGWIHGLIRARRRGHTPGLDLELVALAWLVVPTGLLLAASPFAAGYTPRYGTFAAPAAAILVALGLRRLAGIRLPSEVPRVALAAAVLAALVISALPVWAAQRTPWAKNRSDWNDIAATIQERAETGDAIVFDDAVRPSRRPRLALDTDPGSFAGLADVTLETSYADSISWHSQVYSVSEAAALGRFREVDRVWVVEYARDGTIDSDAVAHLEALGYRRVARITLHSSVVLLFTR</sequence>
<feature type="transmembrane region" description="Helical" evidence="8">
    <location>
        <begin position="359"/>
        <end position="378"/>
    </location>
</feature>
<keyword evidence="2" id="KW-1003">Cell membrane</keyword>
<feature type="transmembrane region" description="Helical" evidence="8">
    <location>
        <begin position="21"/>
        <end position="43"/>
    </location>
</feature>
<evidence type="ECO:0000313" key="10">
    <source>
        <dbReference type="Proteomes" id="UP001283109"/>
    </source>
</evidence>
<evidence type="ECO:0000256" key="2">
    <source>
        <dbReference type="ARBA" id="ARBA00022475"/>
    </source>
</evidence>
<keyword evidence="7 8" id="KW-0472">Membrane</keyword>
<feature type="transmembrane region" description="Helical" evidence="8">
    <location>
        <begin position="146"/>
        <end position="165"/>
    </location>
</feature>
<feature type="transmembrane region" description="Helical" evidence="8">
    <location>
        <begin position="255"/>
        <end position="281"/>
    </location>
</feature>
<evidence type="ECO:0000256" key="5">
    <source>
        <dbReference type="ARBA" id="ARBA00022692"/>
    </source>
</evidence>